<dbReference type="Proteomes" id="UP000886523">
    <property type="component" value="Unassembled WGS sequence"/>
</dbReference>
<dbReference type="Pfam" id="PF20149">
    <property type="entry name" value="DUF6532"/>
    <property type="match status" value="1"/>
</dbReference>
<dbReference type="InterPro" id="IPR045341">
    <property type="entry name" value="DUF6532"/>
</dbReference>
<evidence type="ECO:0000259" key="1">
    <source>
        <dbReference type="Pfam" id="PF20149"/>
    </source>
</evidence>
<name>A0A9P6ACW5_9AGAM</name>
<dbReference type="OrthoDB" id="3268553at2759"/>
<evidence type="ECO:0000313" key="2">
    <source>
        <dbReference type="EMBL" id="KAF9503025.1"/>
    </source>
</evidence>
<accession>A0A9P6ACW5</accession>
<dbReference type="AlphaFoldDB" id="A0A9P6ACW5"/>
<reference evidence="2" key="1">
    <citation type="journal article" date="2020" name="Nat. Commun.">
        <title>Large-scale genome sequencing of mycorrhizal fungi provides insights into the early evolution of symbiotic traits.</title>
        <authorList>
            <person name="Miyauchi S."/>
            <person name="Kiss E."/>
            <person name="Kuo A."/>
            <person name="Drula E."/>
            <person name="Kohler A."/>
            <person name="Sanchez-Garcia M."/>
            <person name="Morin E."/>
            <person name="Andreopoulos B."/>
            <person name="Barry K.W."/>
            <person name="Bonito G."/>
            <person name="Buee M."/>
            <person name="Carver A."/>
            <person name="Chen C."/>
            <person name="Cichocki N."/>
            <person name="Clum A."/>
            <person name="Culley D."/>
            <person name="Crous P.W."/>
            <person name="Fauchery L."/>
            <person name="Girlanda M."/>
            <person name="Hayes R.D."/>
            <person name="Keri Z."/>
            <person name="LaButti K."/>
            <person name="Lipzen A."/>
            <person name="Lombard V."/>
            <person name="Magnuson J."/>
            <person name="Maillard F."/>
            <person name="Murat C."/>
            <person name="Nolan M."/>
            <person name="Ohm R.A."/>
            <person name="Pangilinan J."/>
            <person name="Pereira M.F."/>
            <person name="Perotto S."/>
            <person name="Peter M."/>
            <person name="Pfister S."/>
            <person name="Riley R."/>
            <person name="Sitrit Y."/>
            <person name="Stielow J.B."/>
            <person name="Szollosi G."/>
            <person name="Zifcakova L."/>
            <person name="Stursova M."/>
            <person name="Spatafora J.W."/>
            <person name="Tedersoo L."/>
            <person name="Vaario L.M."/>
            <person name="Yamada A."/>
            <person name="Yan M."/>
            <person name="Wang P."/>
            <person name="Xu J."/>
            <person name="Bruns T."/>
            <person name="Baldrian P."/>
            <person name="Vilgalys R."/>
            <person name="Dunand C."/>
            <person name="Henrissat B."/>
            <person name="Grigoriev I.V."/>
            <person name="Hibbett D."/>
            <person name="Nagy L.G."/>
            <person name="Martin F.M."/>
        </authorList>
    </citation>
    <scope>NUCLEOTIDE SEQUENCE</scope>
    <source>
        <strain evidence="2">UP504</strain>
    </source>
</reference>
<keyword evidence="3" id="KW-1185">Reference proteome</keyword>
<feature type="domain" description="DUF6532" evidence="1">
    <location>
        <begin position="48"/>
        <end position="244"/>
    </location>
</feature>
<proteinExistence type="predicted"/>
<protein>
    <recommendedName>
        <fullName evidence="1">DUF6532 domain-containing protein</fullName>
    </recommendedName>
</protein>
<dbReference type="EMBL" id="MU129476">
    <property type="protein sequence ID" value="KAF9503025.1"/>
    <property type="molecule type" value="Genomic_DNA"/>
</dbReference>
<sequence length="267" mass="30551">MVHYQSPSLPFDSDNTPAESTMSMKKMCMQAYWRKHEDPCIWSVMECAIHGFHFLMLTWDIFGNQTVMHKHADVAFETAFKDSGIEHFKVTPAMVNMLVKSISSFHSKFKEFAQVHVPILYNFATLETPEEISAVVQAALFEENFSFCTHDITEVLGLIQGLYATLVSSKSYTCTSPPGRKLKSKQPLPMPPKVIAFPLTVSYNTPLRFRMCWRWQTGLCVDIDLFANKYHPHYQGHLEWIKAWGKKHPNEWSKISAELGTLVVTAP</sequence>
<evidence type="ECO:0000313" key="3">
    <source>
        <dbReference type="Proteomes" id="UP000886523"/>
    </source>
</evidence>
<comment type="caution">
    <text evidence="2">The sequence shown here is derived from an EMBL/GenBank/DDBJ whole genome shotgun (WGS) entry which is preliminary data.</text>
</comment>
<gene>
    <name evidence="2" type="ORF">BS47DRAFT_1386526</name>
</gene>
<organism evidence="2 3">
    <name type="scientific">Hydnum rufescens UP504</name>
    <dbReference type="NCBI Taxonomy" id="1448309"/>
    <lineage>
        <taxon>Eukaryota</taxon>
        <taxon>Fungi</taxon>
        <taxon>Dikarya</taxon>
        <taxon>Basidiomycota</taxon>
        <taxon>Agaricomycotina</taxon>
        <taxon>Agaricomycetes</taxon>
        <taxon>Cantharellales</taxon>
        <taxon>Hydnaceae</taxon>
        <taxon>Hydnum</taxon>
    </lineage>
</organism>